<evidence type="ECO:0000256" key="2">
    <source>
        <dbReference type="SAM" id="MobiDB-lite"/>
    </source>
</evidence>
<evidence type="ECO:0000313" key="3">
    <source>
        <dbReference type="EMBL" id="MBS0028370.1"/>
    </source>
</evidence>
<name>A0ABS5IZI9_9BACT</name>
<evidence type="ECO:0000313" key="4">
    <source>
        <dbReference type="Proteomes" id="UP000676386"/>
    </source>
</evidence>
<reference evidence="3 4" key="1">
    <citation type="submission" date="2021-04" db="EMBL/GenBank/DDBJ databases">
        <title>Chitinophaga sp. nov., isolated from the rhizosphere soil.</title>
        <authorList>
            <person name="He S."/>
        </authorList>
    </citation>
    <scope>NUCLEOTIDE SEQUENCE [LARGE SCALE GENOMIC DNA]</scope>
    <source>
        <strain evidence="3 4">2R12</strain>
    </source>
</reference>
<evidence type="ECO:0008006" key="5">
    <source>
        <dbReference type="Google" id="ProtNLM"/>
    </source>
</evidence>
<protein>
    <recommendedName>
        <fullName evidence="5">LysM domain-containing protein</fullName>
    </recommendedName>
</protein>
<keyword evidence="4" id="KW-1185">Reference proteome</keyword>
<keyword evidence="1" id="KW-0732">Signal</keyword>
<dbReference type="Gene3D" id="2.60.40.1220">
    <property type="match status" value="1"/>
</dbReference>
<proteinExistence type="predicted"/>
<dbReference type="EMBL" id="JAGTXB010000005">
    <property type="protein sequence ID" value="MBS0028370.1"/>
    <property type="molecule type" value="Genomic_DNA"/>
</dbReference>
<gene>
    <name evidence="3" type="ORF">KE626_13710</name>
</gene>
<organism evidence="3 4">
    <name type="scientific">Chitinophaga hostae</name>
    <dbReference type="NCBI Taxonomy" id="2831022"/>
    <lineage>
        <taxon>Bacteria</taxon>
        <taxon>Pseudomonadati</taxon>
        <taxon>Bacteroidota</taxon>
        <taxon>Chitinophagia</taxon>
        <taxon>Chitinophagales</taxon>
        <taxon>Chitinophagaceae</taxon>
        <taxon>Chitinophaga</taxon>
    </lineage>
</organism>
<sequence>MFEKVFNKIRGFFDPYWDFQMAGSLRAFFTYLNAADKNPVIRMWVDDSPGNGHQGSTVGILRQLVNNVVPDNGFGFSGTIEVYYGPGEDKDPTLPKLFNLLPELRGQHTGEINNAQIRLIECKEKTPAPKPIVNLGFTGGADEGEDDGKIIPQHFAKRLNVRFFLRLQPYRWGAPEQIQLLTSDKPISLTAQSVLGYSSFNQRAFYIRTPIAVPRWDLYANTPYKAQAEIIEWLTAMATELDFAPVYGIRTSGNMQLAKTAQDRMFEVVTGMLASQRSEGRKRPGAKPIIVVSCDIFVDGIRPTTVAGSLSILVDGGPTEPEASAMTDLRDGGWFSGGQKIEVSEEDQKRNKELVQQYEVRAAYLRNVNSMNRVRYVWKPDSVMKVRAEMNWLSGSSDRLLFIQLGRIPQPLYSYLLQKATLPPVFEGQGTASTTLNIGNYYLHVARPGSTVVQFPTTIIGHKDDHEDTNIGDFVFFDFYPSVPKNIQEIANEINRPLHLWPKDAGINPAERVGKFIKDYKQGNTGGYRKYFEEVAAFYQNIDNDKFRYGASFLNHVIAKEKQVLSFKAAGKAGDNDEPVLTQLLSSLQQHLSPKKVLQLIPGTLDSGAIYDFYIDLLGTENPFVIDQAEITPQYDKDNVIISILVVGTTAALGAAQAVNIVFTAPEAVITGKVRFTFEDTWAPDLIPWIQFSNPYIELYTINAKTISYGAVGGKIDTAGLELSLQLPVRDGKWQFIGNFQKPYPGISRAFQLAGGIDLTQVLPPPFDALADFGLENTQLVCNTITKQVEYIGFGFSTNSSFRLLPNLVLENIKATVIVQDPGSVANRNTDWSLYGTFKIGSRHDAGIVALGGMSPGLTFNGSLQSGTIQFTDLLSVFLPGMDISLPQQPSITAFNATFNIKDTSLYTISCKLNIDWPFKISGVTALTINDVGIDAQSQSTGLSMAITGAITILPDTPSAFGLGLSAAYYSEKKNWRFLGQQTSGKVKLIELLKYYTGWDTDFEINIDDLLLQMETLNSSWEFSGKTADPIKIPGVDLSLNLHLKIGYNGGTKSFGGRETITGKAIVPILLPDHKIVSLASLLQEDPAIGHFGTGQADITWQNIDITVYYDFAPGYKSFGIKWGQLEGKIIQSGTPQKTIATLSFTQSTTIGSMVETMMEWATGSKFSLGAPWNILDSIALNNLLLTFNFTDKQVGLEIVLDPVEIGVFGINIATITGFKLSYNSGQADPKQNGVQVQLQGNFKWQEDPNKPLGWDASKPETTPAPPAQGNKYVDLRLLAMGQHVEVKGLSTATSVAEAIAIMEKLPDTPTGKIPPVELNANNGWLIGMDLGLLRISTDAPPKSLLTAAAGQGVLAVPDDYVFNLQVVFADPDLYGLRIALNGDAAKVFKGLQFEIMYRQISQSVGVYQSEITLPDVMRYISLGQFNIVLPVFGIQVYTNGDFQVDLGFPWNANFSRSFTLQTIIYVPVPIPVMGSIGLYFANLSSATTTKVPASKKGIFNPVVAFGVGFQIGLGYEFNIGILRAGFSLTVAAIIEGVIAKWNPYLPATAGQRDRLETDYYFSIRGTVGIIGKLYGTVDFAIIKASLNIEISIIAQFYFAPYEPIALALVANVTASASIKILFITISFSFSLRIEHHLTLPAVGGTAPWFDEAEKISLSQSRRLERAEMAVRLLQHKLLATNVALNWNNLLPAATPVELQVYLVPGLTAALDENEKTPTLAGQKACGVAVMMMESVKAPQDDPISCRLKAVDPVTDSAFEKIAKQVFRWVIAALQSNPLTEKEVDRIVVTREQLEAVLARFSAANNDIPVPEADINTFMERQFNVVVTGMNKDTDGTEMNATYFPIQPSVGFSLQRPGAPEPLAYTYATYNATSTDYLAALRAYFNEMGVNAASNEKVRYENFSLNDDDGPSVGSFIFSDYYALLAKQMLQMAVNSLDNYVYPIQPVQCTGDIVNWVNQTGNLANGQEYTLEKLFTDNKSHEVNVNSIVAIAGTKYVVQTNDTFASIASLEIYTGGFTAQSLAQQNIRTGNLLKAGLEIIYTGKPPYPILPQQTMEDIAKAMDISTDELLQNSNIVGLKDLLIPASTLSLPIFNYKTKEKDNLDEIAAKFGTTQEQLGSVAANGKIKDLFAATANPDLNIVQLPQFQVAALLQEIQHTQGLQHLAGLTSRYYMAGLRLPTKGLQPKYPGMWVTGEKNAYHLPGSAGLFALSGQQFPIPELATGESVVLTFTNNGCKWISFDKQAALSIVITPESVQYKQAVALTAFATKNYLDVGLMQLGTQEPFTIEANTYTFNSNVNWASPSNVKMPYPGNIGAPQQLSLWKIPDSLLNLPDLTIHKINPRMSIQLGAYNEAAQKMEYNAFNDYGWGTQIDFTIRKISPIPGSPTTDTTYEVLGADGFNTLLLEKLVDQIGDNNNLIDSFHIAYTQSTDKTAGSGIQTDNPDQLTIGLAQVNLTTVTAPDLPAAMKDDEQVVVQQLVTPTKFIRLLWEASITSQGGFYLYYYNDNSKGGFPDRIFDDQDNARISLLVLFSDVQRNQLCSYMNVLATASAVDFSSHTLFAKTWMQDLQITADNATSFAGIAGDYFADMDQVAANNKDIPLRSNAVLALNGGVYEVRDKAPGWKLNDIAGYFEVTPEAVKAANPQISNWDTQLPVFTVIYLPNLSMVVGVGKGGNTLGDIAGYFNISVSGIALANKDVPGVFAPGKVIEFTSGPLTNKSTIRQDEAAVKAVRKVAEPVPYDPADKDFASKYLQNTFSLLGYQVSENAFFRSSNISLPLCPVIPGTTAMANSKFVLPPKLSVDDVWQYTDSLAFTHLVKKVQQTKQDLPDPENDPYQGLGSLLQISYSWQDVYGNALLTTLDNLQDGNNPNNFPILIKYYDTLVGLSKWPAVSSNWEVTKIGDQPVLNLILNFDATAYDGLLIVRAGEGNTLTAVFTTALDEVSATAAANYSFSDHIQIVTISLNADKKSVLIKVRDLLPGIQIILQVKDILNQEKNKTYTGSASFSTNPAIASTSTIVSKAAGDKLLYEQIWYQLNDKNGIQLMANTSLVPDKDFIPDAAQTDALVQKWLAPIYKYVDSRAKAQDTAILPDLQHMLTFTVDPAAIETKDVFKLSFDFTIRRIRQDLAGSSNDAILMVSTTIAPLSDLSANNGNNYTKFITDFETTFSGKMELRIAGGVDRFDSIVAADSTLWVVRLDKTNTGPIPALGFAINKLEEPKLFAPRPVANELISRTGVQICPFDPKTGLDCENSIYKDFIGVDINGWCKQVFESFDDLLSPAFVTCIQIVDAKNKKENPSAPLFFDLLISQKGQLADILKDLMVPVFEDQAGVDPTDIREDFKQALLVKLSNAYSVLSGFRFSANVYNNNLDAPAYLYGNVTQKDDSGEVRAGQNIQFSAAKISLAPDTQAGVSFLMSSPQIIKGQQGEVLPVLDLNLSYAVSAIEHQIGELPGIKGYKASSWLQFFSKDSSILSAQSLSDKVVRVPLPFNIFPEAPGMTKQNGQLSINVGGVSLSDLLDWDYLFSYSQSFHYPQDMLHFNVRFNLLTSKIEDLAGLPDAFNDIAQFLTVLPGINDALDALSQVTMDSSSEQIAAASTTLAAYTTMTGNIIKQAKGPGLQVQQHDLHSIISSEGPYPFVVKEGSATINGIAGVLLVSVGITGEVQAAIGVPVITIEDYDTVPYNTDETGFYCYYYKNTKDSSLLPATTGQTITSRTVVLKTLNMLAKQDAAVSVYMDRNADLVPGKPTNRVFVYTTGNVEFPNYYYPNFVRGEAIDIATIPTGKPVTAPLQEQLNNFFDALLKKNKQSKLSFNVVITYDYQVNHLGNKIQLPVMMQPIKTFDLGDHPDKAPEGMIDNWVKVINDWLKENGPNTTNASLNFNVSIFSNLTDEPKPLIQLTNLYLKLANIG</sequence>
<dbReference type="RefSeq" id="WP_211973468.1">
    <property type="nucleotide sequence ID" value="NZ_CBFHAM010000107.1"/>
</dbReference>
<evidence type="ECO:0000256" key="1">
    <source>
        <dbReference type="ARBA" id="ARBA00022729"/>
    </source>
</evidence>
<dbReference type="InterPro" id="IPR014755">
    <property type="entry name" value="Cu-Rt/internalin_Ig-like"/>
</dbReference>
<dbReference type="Proteomes" id="UP000676386">
    <property type="component" value="Unassembled WGS sequence"/>
</dbReference>
<feature type="region of interest" description="Disordered" evidence="2">
    <location>
        <begin position="1246"/>
        <end position="1268"/>
    </location>
</feature>
<comment type="caution">
    <text evidence="3">The sequence shown here is derived from an EMBL/GenBank/DDBJ whole genome shotgun (WGS) entry which is preliminary data.</text>
</comment>
<accession>A0ABS5IZI9</accession>